<dbReference type="AlphaFoldDB" id="A0AA90VF71"/>
<dbReference type="Pfam" id="PF09669">
    <property type="entry name" value="Phage_pRha"/>
    <property type="match status" value="1"/>
</dbReference>
<dbReference type="InterPro" id="IPR014054">
    <property type="entry name" value="Phage_regulatory_Rha"/>
</dbReference>
<accession>A0AA90VF71</accession>
<evidence type="ECO:0000313" key="2">
    <source>
        <dbReference type="EMBL" id="MQO09252.1"/>
    </source>
</evidence>
<organism evidence="2 3">
    <name type="scientific">Segatella copri</name>
    <dbReference type="NCBI Taxonomy" id="165179"/>
    <lineage>
        <taxon>Bacteria</taxon>
        <taxon>Pseudomonadati</taxon>
        <taxon>Bacteroidota</taxon>
        <taxon>Bacteroidia</taxon>
        <taxon>Bacteroidales</taxon>
        <taxon>Prevotellaceae</taxon>
        <taxon>Segatella</taxon>
    </lineage>
</organism>
<dbReference type="Proteomes" id="UP000405805">
    <property type="component" value="Unassembled WGS sequence"/>
</dbReference>
<proteinExistence type="predicted"/>
<evidence type="ECO:0000313" key="3">
    <source>
        <dbReference type="Proteomes" id="UP000405805"/>
    </source>
</evidence>
<evidence type="ECO:0000256" key="1">
    <source>
        <dbReference type="SAM" id="MobiDB-lite"/>
    </source>
</evidence>
<dbReference type="NCBIfam" id="TIGR02681">
    <property type="entry name" value="phage_pRha"/>
    <property type="match status" value="1"/>
</dbReference>
<gene>
    <name evidence="2" type="ORF">F7D57_05830</name>
</gene>
<feature type="compositionally biased region" description="Basic and acidic residues" evidence="1">
    <location>
        <begin position="304"/>
        <end position="313"/>
    </location>
</feature>
<dbReference type="RefSeq" id="WP_153096735.1">
    <property type="nucleotide sequence ID" value="NZ_VZBP01000065.1"/>
</dbReference>
<dbReference type="EMBL" id="VZBP01000065">
    <property type="protein sequence ID" value="MQO09252.1"/>
    <property type="molecule type" value="Genomic_DNA"/>
</dbReference>
<name>A0AA90VF71_9BACT</name>
<sequence length="376" mass="42242">MSSNVSDQNPVEQVAEVVQVAPTEKELSLVAVENEHAVTTSMRVAEVFGKEHYNVMKAIKSLDCSEEFRAVNFNASKIDYQNGNIKKQLPMYYITRDGFMFLVMGFTGKTAAKWKEAYIKAFNEMEAKIRAEQMAKAIEEHDRKEAIEYEKLLEREEREEAAIDARVAAMPPAKSRKCQAEPQTTEQQTATAEDSIVEVMNGKRVISSRTLARLTGRRHGDVMDSVQRMFKYSSRPSRMFIKSDDWAKKTNCKRANRCYYITVGGFALMCKRTWSISSEVHKQVLAAFGNNTGLSREQLALPQHPKDAKEDRTPTTPPTPTETAKAQPQQGEPTAAAATATMPQTPTDLMQRFVKAVGVMMGMDTDNLMNLMNKGE</sequence>
<feature type="compositionally biased region" description="Low complexity" evidence="1">
    <location>
        <begin position="180"/>
        <end position="191"/>
    </location>
</feature>
<protein>
    <submittedName>
        <fullName evidence="2">Rha family transcriptional regulator</fullName>
    </submittedName>
</protein>
<feature type="region of interest" description="Disordered" evidence="1">
    <location>
        <begin position="301"/>
        <end position="345"/>
    </location>
</feature>
<feature type="compositionally biased region" description="Low complexity" evidence="1">
    <location>
        <begin position="321"/>
        <end position="345"/>
    </location>
</feature>
<reference evidence="3" key="1">
    <citation type="submission" date="2019-09" db="EMBL/GenBank/DDBJ databases">
        <title>Distinct polysaccharide growth profiles of human intestinal Prevotella copri isolates.</title>
        <authorList>
            <person name="Fehlner-Peach H."/>
            <person name="Magnabosco C."/>
            <person name="Raghavan V."/>
            <person name="Scher J.U."/>
            <person name="Tett A."/>
            <person name="Cox L.M."/>
            <person name="Gottsegen C."/>
            <person name="Watters A."/>
            <person name="Wiltshire- Gordon J.D."/>
            <person name="Segata N."/>
            <person name="Bonneau R."/>
            <person name="Littman D.R."/>
        </authorList>
    </citation>
    <scope>NUCLEOTIDE SEQUENCE [LARGE SCALE GENOMIC DNA]</scope>
    <source>
        <strain evidence="3">iA624</strain>
    </source>
</reference>
<feature type="region of interest" description="Disordered" evidence="1">
    <location>
        <begin position="172"/>
        <end position="191"/>
    </location>
</feature>
<comment type="caution">
    <text evidence="2">The sequence shown here is derived from an EMBL/GenBank/DDBJ whole genome shotgun (WGS) entry which is preliminary data.</text>
</comment>